<organism evidence="5 6">
    <name type="scientific">Kordia periserrulae</name>
    <dbReference type="NCBI Taxonomy" id="701523"/>
    <lineage>
        <taxon>Bacteria</taxon>
        <taxon>Pseudomonadati</taxon>
        <taxon>Bacteroidota</taxon>
        <taxon>Flavobacteriia</taxon>
        <taxon>Flavobacteriales</taxon>
        <taxon>Flavobacteriaceae</taxon>
        <taxon>Kordia</taxon>
    </lineage>
</organism>
<evidence type="ECO:0000313" key="6">
    <source>
        <dbReference type="Proteomes" id="UP000244090"/>
    </source>
</evidence>
<feature type="repeat" description="TPR" evidence="3">
    <location>
        <begin position="419"/>
        <end position="452"/>
    </location>
</feature>
<dbReference type="Gene3D" id="3.40.50.10140">
    <property type="entry name" value="Toll/interleukin-1 receptor homology (TIR) domain"/>
    <property type="match status" value="1"/>
</dbReference>
<dbReference type="InterPro" id="IPR050498">
    <property type="entry name" value="Ycf3"/>
</dbReference>
<dbReference type="InterPro" id="IPR019734">
    <property type="entry name" value="TPR_rpt"/>
</dbReference>
<name>A0A2T6BRA3_9FLAO</name>
<dbReference type="Pfam" id="PF13676">
    <property type="entry name" value="TIR_2"/>
    <property type="match status" value="1"/>
</dbReference>
<dbReference type="InterPro" id="IPR035897">
    <property type="entry name" value="Toll_tir_struct_dom_sf"/>
</dbReference>
<dbReference type="SUPFAM" id="SSF52200">
    <property type="entry name" value="Toll/Interleukin receptor TIR domain"/>
    <property type="match status" value="1"/>
</dbReference>
<dbReference type="SUPFAM" id="SSF48452">
    <property type="entry name" value="TPR-like"/>
    <property type="match status" value="1"/>
</dbReference>
<dbReference type="InterPro" id="IPR011990">
    <property type="entry name" value="TPR-like_helical_dom_sf"/>
</dbReference>
<dbReference type="Proteomes" id="UP000244090">
    <property type="component" value="Unassembled WGS sequence"/>
</dbReference>
<feature type="repeat" description="TPR" evidence="3">
    <location>
        <begin position="385"/>
        <end position="418"/>
    </location>
</feature>
<dbReference type="Pfam" id="PF00515">
    <property type="entry name" value="TPR_1"/>
    <property type="match status" value="2"/>
</dbReference>
<gene>
    <name evidence="5" type="ORF">C8N46_11389</name>
</gene>
<dbReference type="GO" id="GO:0007165">
    <property type="term" value="P:signal transduction"/>
    <property type="evidence" value="ECO:0007669"/>
    <property type="project" value="InterPro"/>
</dbReference>
<evidence type="ECO:0000256" key="3">
    <source>
        <dbReference type="PROSITE-ProRule" id="PRU00339"/>
    </source>
</evidence>
<sequence>MKFQELKKIINENELEVSLKILEKEFENDSLEIYTLIRLQAGLLNQLKKDLKYSIINEDDFFIERLKIKNSLSKIEERVKHLETDEILFSGITSKTQKPKIFISYSWSDNKAADKIDDLFSDIGINLIRDIRDVKYTQNLKEFMKSVREQDFMLLVISEKYLKSINCMFEVIENMKETKFSKTILPVVIEKRVFDFKFKKEILNFWNEKSKELTSELNDIEPDNALGLFKELRRVKEIYRNMDEFLQIINDIKILTYEDVEKGEYKELFDKIGIEPTSRKDRIRQSRLFLKRASKTDNHKEKIERLTKSLEFDDDLVDAYIERATVFYELRMYKDAIIDLTEVIKREPKNEFAYSQRGINYRMNKEFSKAFKDFNKAIDLKKDYEEAFSNRGLVWDNLGEYNKAIDDYKKAIEINPNFKIPYNNLGFTLRKKGEYSLAIKYLDKALEIDPNYGFAYSSLCEIYAALEDKNMFLKNAELALKNNCPLADYLDDPVYRPYLKDQDFITLLRKFKHPTHIQTKY</sequence>
<keyword evidence="2 3" id="KW-0802">TPR repeat</keyword>
<feature type="repeat" description="TPR" evidence="3">
    <location>
        <begin position="351"/>
        <end position="384"/>
    </location>
</feature>
<keyword evidence="6" id="KW-1185">Reference proteome</keyword>
<dbReference type="OrthoDB" id="2067003at2"/>
<reference evidence="5 6" key="1">
    <citation type="submission" date="2018-04" db="EMBL/GenBank/DDBJ databases">
        <title>Genomic Encyclopedia of Archaeal and Bacterial Type Strains, Phase II (KMG-II): from individual species to whole genera.</title>
        <authorList>
            <person name="Goeker M."/>
        </authorList>
    </citation>
    <scope>NUCLEOTIDE SEQUENCE [LARGE SCALE GENOMIC DNA]</scope>
    <source>
        <strain evidence="5 6">DSM 25731</strain>
    </source>
</reference>
<accession>A0A2T6BRA3</accession>
<evidence type="ECO:0000256" key="1">
    <source>
        <dbReference type="ARBA" id="ARBA00022737"/>
    </source>
</evidence>
<dbReference type="InterPro" id="IPR000157">
    <property type="entry name" value="TIR_dom"/>
</dbReference>
<evidence type="ECO:0000313" key="5">
    <source>
        <dbReference type="EMBL" id="PTX58598.1"/>
    </source>
</evidence>
<dbReference type="AlphaFoldDB" id="A0A2T6BRA3"/>
<dbReference type="Gene3D" id="1.25.40.10">
    <property type="entry name" value="Tetratricopeptide repeat domain"/>
    <property type="match status" value="2"/>
</dbReference>
<feature type="repeat" description="TPR" evidence="3">
    <location>
        <begin position="317"/>
        <end position="350"/>
    </location>
</feature>
<keyword evidence="1" id="KW-0677">Repeat</keyword>
<dbReference type="PANTHER" id="PTHR44858:SF1">
    <property type="entry name" value="UDP-N-ACETYLGLUCOSAMINE--PEPTIDE N-ACETYLGLUCOSAMINYLTRANSFERASE SPINDLY-RELATED"/>
    <property type="match status" value="1"/>
</dbReference>
<dbReference type="EMBL" id="QBKT01000013">
    <property type="protein sequence ID" value="PTX58598.1"/>
    <property type="molecule type" value="Genomic_DNA"/>
</dbReference>
<protein>
    <submittedName>
        <fullName evidence="5">Tetratricopeptide repeat protein</fullName>
    </submittedName>
</protein>
<comment type="caution">
    <text evidence="5">The sequence shown here is derived from an EMBL/GenBank/DDBJ whole genome shotgun (WGS) entry which is preliminary data.</text>
</comment>
<feature type="domain" description="TIR" evidence="4">
    <location>
        <begin position="101"/>
        <end position="191"/>
    </location>
</feature>
<dbReference type="SMART" id="SM00028">
    <property type="entry name" value="TPR"/>
    <property type="match status" value="4"/>
</dbReference>
<dbReference type="RefSeq" id="WP_108116784.1">
    <property type="nucleotide sequence ID" value="NZ_QBKT01000013.1"/>
</dbReference>
<dbReference type="PROSITE" id="PS50005">
    <property type="entry name" value="TPR"/>
    <property type="match status" value="4"/>
</dbReference>
<dbReference type="PROSITE" id="PS50293">
    <property type="entry name" value="TPR_REGION"/>
    <property type="match status" value="2"/>
</dbReference>
<evidence type="ECO:0000259" key="4">
    <source>
        <dbReference type="Pfam" id="PF13676"/>
    </source>
</evidence>
<dbReference type="PANTHER" id="PTHR44858">
    <property type="entry name" value="TETRATRICOPEPTIDE REPEAT PROTEIN 6"/>
    <property type="match status" value="1"/>
</dbReference>
<proteinExistence type="predicted"/>
<evidence type="ECO:0000256" key="2">
    <source>
        <dbReference type="ARBA" id="ARBA00022803"/>
    </source>
</evidence>